<keyword evidence="2" id="KW-1185">Reference proteome</keyword>
<reference evidence="1" key="1">
    <citation type="submission" date="2021-06" db="EMBL/GenBank/DDBJ databases">
        <authorList>
            <person name="Kallberg Y."/>
            <person name="Tangrot J."/>
            <person name="Rosling A."/>
        </authorList>
    </citation>
    <scope>NUCLEOTIDE SEQUENCE</scope>
    <source>
        <strain evidence="1">MA461A</strain>
    </source>
</reference>
<sequence>MLIAETLSIDPLVSDEVISDVVDKFVPEAVLNIKYGEKKVEFGNEFTFEETQQAPDVSFVLGESDSDNKSRYTLIMTDPDAPSRKNPIKREWRHWIVGNIPSDGKLSEATRLDDYLGPAPPHQSGFHR</sequence>
<comment type="caution">
    <text evidence="1">The sequence shown here is derived from an EMBL/GenBank/DDBJ whole genome shotgun (WGS) entry which is preliminary data.</text>
</comment>
<gene>
    <name evidence="1" type="ORF">RPERSI_LOCUS15116</name>
</gene>
<accession>A0ACA9QTT8</accession>
<protein>
    <submittedName>
        <fullName evidence="1">2939_t:CDS:1</fullName>
    </submittedName>
</protein>
<evidence type="ECO:0000313" key="2">
    <source>
        <dbReference type="Proteomes" id="UP000789920"/>
    </source>
</evidence>
<dbReference type="Proteomes" id="UP000789920">
    <property type="component" value="Unassembled WGS sequence"/>
</dbReference>
<name>A0ACA9QTT8_9GLOM</name>
<proteinExistence type="predicted"/>
<feature type="non-terminal residue" evidence="1">
    <location>
        <position position="128"/>
    </location>
</feature>
<organism evidence="1 2">
    <name type="scientific">Racocetra persica</name>
    <dbReference type="NCBI Taxonomy" id="160502"/>
    <lineage>
        <taxon>Eukaryota</taxon>
        <taxon>Fungi</taxon>
        <taxon>Fungi incertae sedis</taxon>
        <taxon>Mucoromycota</taxon>
        <taxon>Glomeromycotina</taxon>
        <taxon>Glomeromycetes</taxon>
        <taxon>Diversisporales</taxon>
        <taxon>Gigasporaceae</taxon>
        <taxon>Racocetra</taxon>
    </lineage>
</organism>
<dbReference type="EMBL" id="CAJVQC010035798">
    <property type="protein sequence ID" value="CAG8759889.1"/>
    <property type="molecule type" value="Genomic_DNA"/>
</dbReference>
<evidence type="ECO:0000313" key="1">
    <source>
        <dbReference type="EMBL" id="CAG8759889.1"/>
    </source>
</evidence>